<evidence type="ECO:0000256" key="1">
    <source>
        <dbReference type="SAM" id="MobiDB-lite"/>
    </source>
</evidence>
<evidence type="ECO:0000313" key="3">
    <source>
        <dbReference type="Proteomes" id="UP000244336"/>
    </source>
</evidence>
<dbReference type="AlphaFoldDB" id="A0A2T7D154"/>
<organism evidence="2 3">
    <name type="scientific">Panicum hallii var. hallii</name>
    <dbReference type="NCBI Taxonomy" id="1504633"/>
    <lineage>
        <taxon>Eukaryota</taxon>
        <taxon>Viridiplantae</taxon>
        <taxon>Streptophyta</taxon>
        <taxon>Embryophyta</taxon>
        <taxon>Tracheophyta</taxon>
        <taxon>Spermatophyta</taxon>
        <taxon>Magnoliopsida</taxon>
        <taxon>Liliopsida</taxon>
        <taxon>Poales</taxon>
        <taxon>Poaceae</taxon>
        <taxon>PACMAD clade</taxon>
        <taxon>Panicoideae</taxon>
        <taxon>Panicodae</taxon>
        <taxon>Paniceae</taxon>
        <taxon>Panicinae</taxon>
        <taxon>Panicum</taxon>
        <taxon>Panicum sect. Panicum</taxon>
    </lineage>
</organism>
<gene>
    <name evidence="2" type="ORF">GQ55_7G316600</name>
</gene>
<dbReference type="EMBL" id="CM009755">
    <property type="protein sequence ID" value="PUZ49312.1"/>
    <property type="molecule type" value="Genomic_DNA"/>
</dbReference>
<dbReference type="Proteomes" id="UP000244336">
    <property type="component" value="Chromosome 7"/>
</dbReference>
<reference evidence="2 3" key="1">
    <citation type="submission" date="2018-04" db="EMBL/GenBank/DDBJ databases">
        <title>WGS assembly of Panicum hallii var. hallii HAL2.</title>
        <authorList>
            <person name="Lovell J."/>
            <person name="Jenkins J."/>
            <person name="Lowry D."/>
            <person name="Mamidi S."/>
            <person name="Sreedasyam A."/>
            <person name="Weng X."/>
            <person name="Barry K."/>
            <person name="Bonette J."/>
            <person name="Campitelli B."/>
            <person name="Daum C."/>
            <person name="Gordon S."/>
            <person name="Gould B."/>
            <person name="Lipzen A."/>
            <person name="MacQueen A."/>
            <person name="Palacio-Mejia J."/>
            <person name="Plott C."/>
            <person name="Shakirov E."/>
            <person name="Shu S."/>
            <person name="Yoshinaga Y."/>
            <person name="Zane M."/>
            <person name="Rokhsar D."/>
            <person name="Grimwood J."/>
            <person name="Schmutz J."/>
            <person name="Juenger T."/>
        </authorList>
    </citation>
    <scope>NUCLEOTIDE SEQUENCE [LARGE SCALE GENOMIC DNA]</scope>
    <source>
        <strain evidence="3">cv. HAL2</strain>
    </source>
</reference>
<accession>A0A2T7D154</accession>
<proteinExistence type="predicted"/>
<feature type="region of interest" description="Disordered" evidence="1">
    <location>
        <begin position="51"/>
        <end position="70"/>
    </location>
</feature>
<sequence>MPRPCFVSRCQLGIIGHRIFLRTFVSEPCSFLPPSLSAAFLPSFLSLKTPSNEDHAQHKRQAGPSPDPLCQSPNLPFSVLPTLSSPTLTPLPLSLLLLLSLSPSSLLPPTIPSPAF</sequence>
<protein>
    <submittedName>
        <fullName evidence="2">Uncharacterized protein</fullName>
    </submittedName>
</protein>
<evidence type="ECO:0000313" key="2">
    <source>
        <dbReference type="EMBL" id="PUZ49312.1"/>
    </source>
</evidence>
<dbReference type="Gramene" id="PUZ49312">
    <property type="protein sequence ID" value="PUZ49312"/>
    <property type="gene ID" value="GQ55_7G316600"/>
</dbReference>
<keyword evidence="3" id="KW-1185">Reference proteome</keyword>
<name>A0A2T7D154_9POAL</name>